<reference evidence="1" key="2">
    <citation type="submission" date="2020-09" db="EMBL/GenBank/DDBJ databases">
        <authorList>
            <person name="Sun Q."/>
            <person name="Zhou Y."/>
        </authorList>
    </citation>
    <scope>NUCLEOTIDE SEQUENCE</scope>
    <source>
        <strain evidence="1">CGMCC 1.12698</strain>
    </source>
</reference>
<proteinExistence type="predicted"/>
<gene>
    <name evidence="1" type="ORF">GCM10007140_22020</name>
</gene>
<sequence length="116" mass="13447">MIIPKLYDLFILEEEWGKYEKDFKVTVEAFIGSNGKEEHEEVFTFYVVSPTYLDVVTAKSSVEVGRGLIIMKDFNIGVVETQITRLLPHCSGDTWEKVSMLLNRYGYGEYEKHPFL</sequence>
<dbReference type="AlphaFoldDB" id="A0A917AT89"/>
<evidence type="ECO:0000313" key="2">
    <source>
        <dbReference type="Proteomes" id="UP000605259"/>
    </source>
</evidence>
<dbReference type="InterPro" id="IPR028964">
    <property type="entry name" value="Imm8"/>
</dbReference>
<keyword evidence="2" id="KW-1185">Reference proteome</keyword>
<protein>
    <recommendedName>
        <fullName evidence="3">Immunity protein 8</fullName>
    </recommendedName>
</protein>
<evidence type="ECO:0008006" key="3">
    <source>
        <dbReference type="Google" id="ProtNLM"/>
    </source>
</evidence>
<dbReference type="RefSeq" id="WP_188388397.1">
    <property type="nucleotide sequence ID" value="NZ_BMFK01000001.1"/>
</dbReference>
<comment type="caution">
    <text evidence="1">The sequence shown here is derived from an EMBL/GenBank/DDBJ whole genome shotgun (WGS) entry which is preliminary data.</text>
</comment>
<evidence type="ECO:0000313" key="1">
    <source>
        <dbReference type="EMBL" id="GGE71657.1"/>
    </source>
</evidence>
<dbReference type="Proteomes" id="UP000605259">
    <property type="component" value="Unassembled WGS sequence"/>
</dbReference>
<reference evidence="1" key="1">
    <citation type="journal article" date="2014" name="Int. J. Syst. Evol. Microbiol.">
        <title>Complete genome sequence of Corynebacterium casei LMG S-19264T (=DSM 44701T), isolated from a smear-ripened cheese.</title>
        <authorList>
            <consortium name="US DOE Joint Genome Institute (JGI-PGF)"/>
            <person name="Walter F."/>
            <person name="Albersmeier A."/>
            <person name="Kalinowski J."/>
            <person name="Ruckert C."/>
        </authorList>
    </citation>
    <scope>NUCLEOTIDE SEQUENCE</scope>
    <source>
        <strain evidence="1">CGMCC 1.12698</strain>
    </source>
</reference>
<name>A0A917AT89_9BACI</name>
<dbReference type="EMBL" id="BMFK01000001">
    <property type="protein sequence ID" value="GGE71657.1"/>
    <property type="molecule type" value="Genomic_DNA"/>
</dbReference>
<organism evidence="1 2">
    <name type="scientific">Priestia taiwanensis</name>
    <dbReference type="NCBI Taxonomy" id="1347902"/>
    <lineage>
        <taxon>Bacteria</taxon>
        <taxon>Bacillati</taxon>
        <taxon>Bacillota</taxon>
        <taxon>Bacilli</taxon>
        <taxon>Bacillales</taxon>
        <taxon>Bacillaceae</taxon>
        <taxon>Priestia</taxon>
    </lineage>
</organism>
<dbReference type="Pfam" id="PF15586">
    <property type="entry name" value="Imm8"/>
    <property type="match status" value="1"/>
</dbReference>
<accession>A0A917AT89</accession>